<feature type="transmembrane region" description="Helical" evidence="5">
    <location>
        <begin position="227"/>
        <end position="246"/>
    </location>
</feature>
<evidence type="ECO:0000256" key="5">
    <source>
        <dbReference type="SAM" id="Phobius"/>
    </source>
</evidence>
<keyword evidence="2 5" id="KW-0812">Transmembrane</keyword>
<organism evidence="7 8">
    <name type="scientific">Thalassovita aquimarina</name>
    <dbReference type="NCBI Taxonomy" id="2785917"/>
    <lineage>
        <taxon>Bacteria</taxon>
        <taxon>Pseudomonadati</taxon>
        <taxon>Pseudomonadota</taxon>
        <taxon>Alphaproteobacteria</taxon>
        <taxon>Rhodobacterales</taxon>
        <taxon>Roseobacteraceae</taxon>
        <taxon>Thalassovita</taxon>
    </lineage>
</organism>
<name>A0ABS5HSB5_9RHOB</name>
<dbReference type="EMBL" id="JADMKU010000007">
    <property type="protein sequence ID" value="MBR9651448.1"/>
    <property type="molecule type" value="Genomic_DNA"/>
</dbReference>
<evidence type="ECO:0000256" key="3">
    <source>
        <dbReference type="ARBA" id="ARBA00022989"/>
    </source>
</evidence>
<feature type="transmembrane region" description="Helical" evidence="5">
    <location>
        <begin position="199"/>
        <end position="221"/>
    </location>
</feature>
<feature type="transmembrane region" description="Helical" evidence="5">
    <location>
        <begin position="6"/>
        <end position="26"/>
    </location>
</feature>
<feature type="transmembrane region" description="Helical" evidence="5">
    <location>
        <begin position="258"/>
        <end position="279"/>
    </location>
</feature>
<dbReference type="Gene3D" id="1.20.1420.30">
    <property type="entry name" value="NCX, central ion-binding region"/>
    <property type="match status" value="2"/>
</dbReference>
<sequence length="350" mass="36819">MPDLTGYSMPSVLALFLLAALLVWISGTRLAQYGDEIAERLQLTREFIGLIFLATVTELPEIVTTFTAAQVENAALVLGNMFGGITMQTAILAVADFFAVRHALTSWPRKPTHALVAVMLIVLLSALLAVTFIGDRALFSHVGIGAICLSLGFPVVIALQRGFDQKASWAPVDLPDEDRPSKARQRADGTLSECRTQVLVLRAGLFSLLILGAGMVLALSADALAQKTSLGGSFIGASLLAAATSLPELSTTLAAARLGAYTMAIANIFGSNLIMLALILPADLAYEPGPILSQADASAQFSIATGIMVTAIYVAGILIRRTPNLLGAGLDSWLVMGVYLASLAGLYLMN</sequence>
<evidence type="ECO:0000256" key="4">
    <source>
        <dbReference type="ARBA" id="ARBA00023136"/>
    </source>
</evidence>
<evidence type="ECO:0000259" key="6">
    <source>
        <dbReference type="Pfam" id="PF01699"/>
    </source>
</evidence>
<keyword evidence="4 5" id="KW-0472">Membrane</keyword>
<feature type="transmembrane region" description="Helical" evidence="5">
    <location>
        <begin position="81"/>
        <end position="100"/>
    </location>
</feature>
<keyword evidence="8" id="KW-1185">Reference proteome</keyword>
<reference evidence="7 8" key="1">
    <citation type="journal article" date="2021" name="Arch. Microbiol.">
        <title>Thalassobius aquimarinus sp. nov., isolated from the Sea of Japan seashore.</title>
        <authorList>
            <person name="Kurilenko V.V."/>
            <person name="Romanenko L.A."/>
            <person name="Chernysheva N.Y."/>
            <person name="Velansky P.V."/>
            <person name="Tekutyeva L.A."/>
            <person name="Isaeva M.P."/>
            <person name="Mikhailov V.V."/>
        </authorList>
    </citation>
    <scope>NUCLEOTIDE SEQUENCE [LARGE SCALE GENOMIC DNA]</scope>
    <source>
        <strain evidence="7 8">KMM 8518</strain>
    </source>
</reference>
<proteinExistence type="predicted"/>
<feature type="transmembrane region" description="Helical" evidence="5">
    <location>
        <begin position="112"/>
        <end position="133"/>
    </location>
</feature>
<evidence type="ECO:0000313" key="7">
    <source>
        <dbReference type="EMBL" id="MBR9651448.1"/>
    </source>
</evidence>
<evidence type="ECO:0000256" key="1">
    <source>
        <dbReference type="ARBA" id="ARBA00004141"/>
    </source>
</evidence>
<dbReference type="RefSeq" id="WP_212700965.1">
    <property type="nucleotide sequence ID" value="NZ_JADMKU010000007.1"/>
</dbReference>
<dbReference type="Proteomes" id="UP001195941">
    <property type="component" value="Unassembled WGS sequence"/>
</dbReference>
<evidence type="ECO:0000256" key="2">
    <source>
        <dbReference type="ARBA" id="ARBA00022692"/>
    </source>
</evidence>
<feature type="transmembrane region" description="Helical" evidence="5">
    <location>
        <begin position="330"/>
        <end position="349"/>
    </location>
</feature>
<dbReference type="InterPro" id="IPR004837">
    <property type="entry name" value="NaCa_Exmemb"/>
</dbReference>
<dbReference type="PANTHER" id="PTHR10846">
    <property type="entry name" value="SODIUM/POTASSIUM/CALCIUM EXCHANGER"/>
    <property type="match status" value="1"/>
</dbReference>
<feature type="transmembrane region" description="Helical" evidence="5">
    <location>
        <begin position="299"/>
        <end position="318"/>
    </location>
</feature>
<comment type="caution">
    <text evidence="7">The sequence shown here is derived from an EMBL/GenBank/DDBJ whole genome shotgun (WGS) entry which is preliminary data.</text>
</comment>
<feature type="transmembrane region" description="Helical" evidence="5">
    <location>
        <begin position="139"/>
        <end position="159"/>
    </location>
</feature>
<keyword evidence="3 5" id="KW-1133">Transmembrane helix</keyword>
<evidence type="ECO:0000313" key="8">
    <source>
        <dbReference type="Proteomes" id="UP001195941"/>
    </source>
</evidence>
<dbReference type="InterPro" id="IPR044880">
    <property type="entry name" value="NCX_ion-bd_dom_sf"/>
</dbReference>
<feature type="transmembrane region" description="Helical" evidence="5">
    <location>
        <begin position="47"/>
        <end position="69"/>
    </location>
</feature>
<dbReference type="InterPro" id="IPR004481">
    <property type="entry name" value="K/Na/Ca-exchanger"/>
</dbReference>
<protein>
    <recommendedName>
        <fullName evidence="6">Sodium/calcium exchanger membrane region domain-containing protein</fullName>
    </recommendedName>
</protein>
<dbReference type="Pfam" id="PF01699">
    <property type="entry name" value="Na_Ca_ex"/>
    <property type="match status" value="2"/>
</dbReference>
<feature type="domain" description="Sodium/calcium exchanger membrane region" evidence="6">
    <location>
        <begin position="205"/>
        <end position="345"/>
    </location>
</feature>
<comment type="subcellular location">
    <subcellularLocation>
        <location evidence="1">Membrane</location>
        <topology evidence="1">Multi-pass membrane protein</topology>
    </subcellularLocation>
</comment>
<dbReference type="PANTHER" id="PTHR10846:SF8">
    <property type="entry name" value="INNER MEMBRANE PROTEIN YRBG"/>
    <property type="match status" value="1"/>
</dbReference>
<accession>A0ABS5HSB5</accession>
<feature type="domain" description="Sodium/calcium exchanger membrane region" evidence="6">
    <location>
        <begin position="12"/>
        <end position="137"/>
    </location>
</feature>
<gene>
    <name evidence="7" type="ORF">IT775_09970</name>
</gene>